<comment type="caution">
    <text evidence="1">The sequence shown here is derived from an EMBL/GenBank/DDBJ whole genome shotgun (WGS) entry which is preliminary data.</text>
</comment>
<gene>
    <name evidence="1" type="ORF">MGAL_10B022824</name>
</gene>
<dbReference type="AlphaFoldDB" id="A0A8B6DDD9"/>
<dbReference type="InterPro" id="IPR011042">
    <property type="entry name" value="6-blade_b-propeller_TolB-like"/>
</dbReference>
<dbReference type="Gene3D" id="2.120.10.30">
    <property type="entry name" value="TolB, C-terminal domain"/>
    <property type="match status" value="1"/>
</dbReference>
<evidence type="ECO:0000313" key="1">
    <source>
        <dbReference type="EMBL" id="VDI17662.1"/>
    </source>
</evidence>
<protein>
    <submittedName>
        <fullName evidence="1">Uncharacterized protein</fullName>
    </submittedName>
</protein>
<name>A0A8B6DDD9_MYTGA</name>
<dbReference type="OrthoDB" id="10020332at2759"/>
<evidence type="ECO:0000313" key="2">
    <source>
        <dbReference type="Proteomes" id="UP000596742"/>
    </source>
</evidence>
<dbReference type="Proteomes" id="UP000596742">
    <property type="component" value="Unassembled WGS sequence"/>
</dbReference>
<dbReference type="SUPFAM" id="SSF101898">
    <property type="entry name" value="NHL repeat"/>
    <property type="match status" value="1"/>
</dbReference>
<proteinExistence type="predicted"/>
<sequence>MQDNLLSVKTHSSKLHTFLGIHQIEQQVHQYQQYVDDLEKEDSAKEFNIKMNQNDEIEKIVSQLESQHSLREITVAKTETKLNRVPIMRREAQVQSREQSSISNMIMNIETKIDMNIRVIYSGHNSNAVCCVDESGKQIWLYGQDLLGPWGLCTDTYGNIFVIDQQFKKVIVISKDGQNSKVLINEEDRLEELQCICFNHNESSGFMCDLNGTYIAKFNVSSG</sequence>
<organism evidence="1 2">
    <name type="scientific">Mytilus galloprovincialis</name>
    <name type="common">Mediterranean mussel</name>
    <dbReference type="NCBI Taxonomy" id="29158"/>
    <lineage>
        <taxon>Eukaryota</taxon>
        <taxon>Metazoa</taxon>
        <taxon>Spiralia</taxon>
        <taxon>Lophotrochozoa</taxon>
        <taxon>Mollusca</taxon>
        <taxon>Bivalvia</taxon>
        <taxon>Autobranchia</taxon>
        <taxon>Pteriomorphia</taxon>
        <taxon>Mytilida</taxon>
        <taxon>Mytiloidea</taxon>
        <taxon>Mytilidae</taxon>
        <taxon>Mytilinae</taxon>
        <taxon>Mytilus</taxon>
    </lineage>
</organism>
<keyword evidence="2" id="KW-1185">Reference proteome</keyword>
<reference evidence="1" key="1">
    <citation type="submission" date="2018-11" db="EMBL/GenBank/DDBJ databases">
        <authorList>
            <person name="Alioto T."/>
            <person name="Alioto T."/>
        </authorList>
    </citation>
    <scope>NUCLEOTIDE SEQUENCE</scope>
</reference>
<dbReference type="EMBL" id="UYJE01003246">
    <property type="protein sequence ID" value="VDI17662.1"/>
    <property type="molecule type" value="Genomic_DNA"/>
</dbReference>
<accession>A0A8B6DDD9</accession>